<evidence type="ECO:0000259" key="1">
    <source>
        <dbReference type="Pfam" id="PF11202"/>
    </source>
</evidence>
<dbReference type="InterPro" id="IPR028157">
    <property type="entry name" value="PELOTA_dom"/>
</dbReference>
<dbReference type="EnsemblBacteria" id="ABC21700">
    <property type="protein sequence ID" value="ABC21700"/>
    <property type="gene ID" value="Rru_A0899"/>
</dbReference>
<dbReference type="STRING" id="269796.Rru_A0899"/>
<accession>Q2RVZ5</accession>
<dbReference type="InterPro" id="IPR011215">
    <property type="entry name" value="StiP_N"/>
</dbReference>
<dbReference type="PhylomeDB" id="Q2RVZ5"/>
<keyword evidence="4" id="KW-1185">Reference proteome</keyword>
<proteinExistence type="predicted"/>
<dbReference type="eggNOG" id="COG1358">
    <property type="taxonomic scope" value="Bacteria"/>
</dbReference>
<dbReference type="RefSeq" id="WP_011388654.1">
    <property type="nucleotide sequence ID" value="NC_007643.1"/>
</dbReference>
<dbReference type="Pfam" id="PF15608">
    <property type="entry name" value="PELOTA_1"/>
    <property type="match status" value="1"/>
</dbReference>
<dbReference type="EMBL" id="CP000230">
    <property type="protein sequence ID" value="ABC21700.1"/>
    <property type="molecule type" value="Genomic_DNA"/>
</dbReference>
<sequence>MSAFPLGFSGSYDPADVTFLLTPVVVDFVDVAAKEALIQSGRKHYSEMLAREKPPSPEYMAVFHQAFAANRDRVGRDVARLAKALAARGEDGEIVLVSLARAGTPIGVLLRRALVALGRMAVHYSVSIIRDRGIDPLAMAAILARHDPASIVFVDGWTGKGAIGGELARAMAGDFPQLTGAPLCVLSDLAGVATLAAGDEDYVIPSAILNGIISGLISRTVLSDDLIAPGNFHGCMLLDDLADLDLSRWYVDEQMNDVRDHLPRARAADWSATDRARAAAISTAFVEAMMQRTGITDRNRVKPGIGEATRALLRRMPERLFLRDPQDGDVGHLVALASSKGIAVETLADLPYSACAIIKTLGDA</sequence>
<dbReference type="InterPro" id="IPR048336">
    <property type="entry name" value="StiP-like"/>
</dbReference>
<evidence type="ECO:0000259" key="2">
    <source>
        <dbReference type="Pfam" id="PF15608"/>
    </source>
</evidence>
<dbReference type="Pfam" id="PF11202">
    <property type="entry name" value="StiP"/>
    <property type="match status" value="1"/>
</dbReference>
<feature type="domain" description="PELOTA RNA-binding" evidence="2">
    <location>
        <begin position="282"/>
        <end position="359"/>
    </location>
</feature>
<dbReference type="KEGG" id="rru:Rru_A0899"/>
<dbReference type="Proteomes" id="UP000001929">
    <property type="component" value="Chromosome"/>
</dbReference>
<name>Q2RVZ5_RHORT</name>
<evidence type="ECO:0000313" key="3">
    <source>
        <dbReference type="EMBL" id="ABC21700.1"/>
    </source>
</evidence>
<dbReference type="PIRSF" id="PIRSF020979">
    <property type="entry name" value="UCP020979"/>
    <property type="match status" value="1"/>
</dbReference>
<dbReference type="AlphaFoldDB" id="Q2RVZ5"/>
<organism evidence="3 4">
    <name type="scientific">Rhodospirillum rubrum (strain ATCC 11170 / ATH 1.1.1 / DSM 467 / LMG 4362 / NCIMB 8255 / S1)</name>
    <dbReference type="NCBI Taxonomy" id="269796"/>
    <lineage>
        <taxon>Bacteria</taxon>
        <taxon>Pseudomonadati</taxon>
        <taxon>Pseudomonadota</taxon>
        <taxon>Alphaproteobacteria</taxon>
        <taxon>Rhodospirillales</taxon>
        <taxon>Rhodospirillaceae</taxon>
        <taxon>Rhodospirillum</taxon>
    </lineage>
</organism>
<reference evidence="3 4" key="1">
    <citation type="journal article" date="2011" name="Stand. Genomic Sci.">
        <title>Complete genome sequence of Rhodospirillum rubrum type strain (S1).</title>
        <authorList>
            <person name="Munk A.C."/>
            <person name="Copeland A."/>
            <person name="Lucas S."/>
            <person name="Lapidus A."/>
            <person name="Del Rio T.G."/>
            <person name="Barry K."/>
            <person name="Detter J.C."/>
            <person name="Hammon N."/>
            <person name="Israni S."/>
            <person name="Pitluck S."/>
            <person name="Brettin T."/>
            <person name="Bruce D."/>
            <person name="Han C."/>
            <person name="Tapia R."/>
            <person name="Gilna P."/>
            <person name="Schmutz J."/>
            <person name="Larimer F."/>
            <person name="Land M."/>
            <person name="Kyrpides N.C."/>
            <person name="Mavromatis K."/>
            <person name="Richardson P."/>
            <person name="Rohde M."/>
            <person name="Goker M."/>
            <person name="Klenk H.P."/>
            <person name="Zhang Y."/>
            <person name="Roberts G.P."/>
            <person name="Reslewic S."/>
            <person name="Schwartz D.C."/>
        </authorList>
    </citation>
    <scope>NUCLEOTIDE SEQUENCE [LARGE SCALE GENOMIC DNA]</scope>
    <source>
        <strain evidence="4">ATCC 11170 / ATH 1.1.1 / DSM 467 / LMG 4362 / NCIMB 8255 / S1</strain>
    </source>
</reference>
<gene>
    <name evidence="3" type="ordered locus">Rru_A0899</name>
</gene>
<feature type="domain" description="Cysteine protease StiP N-terminal" evidence="1">
    <location>
        <begin position="10"/>
        <end position="253"/>
    </location>
</feature>
<dbReference type="PATRIC" id="fig|269796.9.peg.955"/>
<protein>
    <submittedName>
        <fullName evidence="3">Uncharacterized protein</fullName>
    </submittedName>
</protein>
<evidence type="ECO:0000313" key="4">
    <source>
        <dbReference type="Proteomes" id="UP000001929"/>
    </source>
</evidence>
<dbReference type="HOGENOM" id="CLU_032640_1_0_5"/>